<evidence type="ECO:0000313" key="1">
    <source>
        <dbReference type="EMBL" id="PQM38544.1"/>
    </source>
</evidence>
<name>A0A314UPM9_PRUYE</name>
<keyword evidence="2" id="KW-1185">Reference proteome</keyword>
<proteinExistence type="predicted"/>
<dbReference type="EMBL" id="PJQY01003303">
    <property type="protein sequence ID" value="PQM38544.1"/>
    <property type="molecule type" value="Genomic_DNA"/>
</dbReference>
<dbReference type="OrthoDB" id="2422440at2759"/>
<dbReference type="Proteomes" id="UP000250321">
    <property type="component" value="Unassembled WGS sequence"/>
</dbReference>
<gene>
    <name evidence="1" type="ORF">Pyn_36358</name>
</gene>
<evidence type="ECO:0000313" key="2">
    <source>
        <dbReference type="Proteomes" id="UP000250321"/>
    </source>
</evidence>
<organism evidence="1 2">
    <name type="scientific">Prunus yedoensis var. nudiflora</name>
    <dbReference type="NCBI Taxonomy" id="2094558"/>
    <lineage>
        <taxon>Eukaryota</taxon>
        <taxon>Viridiplantae</taxon>
        <taxon>Streptophyta</taxon>
        <taxon>Embryophyta</taxon>
        <taxon>Tracheophyta</taxon>
        <taxon>Spermatophyta</taxon>
        <taxon>Magnoliopsida</taxon>
        <taxon>eudicotyledons</taxon>
        <taxon>Gunneridae</taxon>
        <taxon>Pentapetalae</taxon>
        <taxon>rosids</taxon>
        <taxon>fabids</taxon>
        <taxon>Rosales</taxon>
        <taxon>Rosaceae</taxon>
        <taxon>Amygdaloideae</taxon>
        <taxon>Amygdaleae</taxon>
        <taxon>Prunus</taxon>
    </lineage>
</organism>
<dbReference type="AlphaFoldDB" id="A0A314UPM9"/>
<accession>A0A314UPM9</accession>
<sequence>MESHPLPEYQRREISIGLVEKHFVQLHLQPHHPMPPVINRWLDISNLKAFDWYSTYRDRIDNWKELTDSFDVHLDQPNEWAWAAMRRKRTKKILLKPEFKNQTPKRIFKRLAEVLEKYVWKRRFKVEEGRIRMASILEQRETRGVEDGLTEERGEWAKSFTQWVFLLCSWISYGPCYDPWLTTWELWYGWSSMLDFSRRRWAGLRA</sequence>
<comment type="caution">
    <text evidence="1">The sequence shown here is derived from an EMBL/GenBank/DDBJ whole genome shotgun (WGS) entry which is preliminary data.</text>
</comment>
<reference evidence="1 2" key="1">
    <citation type="submission" date="2018-02" db="EMBL/GenBank/DDBJ databases">
        <title>Draft genome of wild Prunus yedoensis var. nudiflora.</title>
        <authorList>
            <person name="Baek S."/>
            <person name="Kim J.-H."/>
            <person name="Choi K."/>
            <person name="Kim G.-B."/>
            <person name="Cho A."/>
            <person name="Jang H."/>
            <person name="Shin C.-H."/>
            <person name="Yu H.-J."/>
            <person name="Mun J.-H."/>
        </authorList>
    </citation>
    <scope>NUCLEOTIDE SEQUENCE [LARGE SCALE GENOMIC DNA]</scope>
    <source>
        <strain evidence="2">cv. Jeju island</strain>
        <tissue evidence="1">Leaf</tissue>
    </source>
</reference>
<protein>
    <submittedName>
        <fullName evidence="1">Uncharacterized protein</fullName>
    </submittedName>
</protein>